<sequence length="167" mass="17725">MRFYLILVLVSLFSVMASVDTATGQQCGPACPVCSGKAVGDLLAPATLFGSALYIPDGEEETAVMSLRYGLFAWMDAGIGYAVEAEEITWSVRFAPITQDFEGWRPALILGTGSVQTGGSDQSAFAILAKTMEIIEGRFGVGLSAGYATDLPDFEEDWGLGTVTLTF</sequence>
<feature type="non-terminal residue" evidence="2">
    <location>
        <position position="167"/>
    </location>
</feature>
<feature type="chain" id="PRO_5045298081" description="Transporter" evidence="1">
    <location>
        <begin position="18"/>
        <end position="167"/>
    </location>
</feature>
<keyword evidence="1" id="KW-0732">Signal</keyword>
<comment type="caution">
    <text evidence="2">The sequence shown here is derived from an EMBL/GenBank/DDBJ whole genome shotgun (WGS) entry which is preliminary data.</text>
</comment>
<organism evidence="2 3">
    <name type="scientific">Eiseniibacteriota bacterium</name>
    <dbReference type="NCBI Taxonomy" id="2212470"/>
    <lineage>
        <taxon>Bacteria</taxon>
        <taxon>Candidatus Eiseniibacteriota</taxon>
    </lineage>
</organism>
<protein>
    <recommendedName>
        <fullName evidence="4">Transporter</fullName>
    </recommendedName>
</protein>
<evidence type="ECO:0000313" key="3">
    <source>
        <dbReference type="Proteomes" id="UP001594288"/>
    </source>
</evidence>
<evidence type="ECO:0000256" key="1">
    <source>
        <dbReference type="SAM" id="SignalP"/>
    </source>
</evidence>
<dbReference type="Proteomes" id="UP001594288">
    <property type="component" value="Unassembled WGS sequence"/>
</dbReference>
<evidence type="ECO:0008006" key="4">
    <source>
        <dbReference type="Google" id="ProtNLM"/>
    </source>
</evidence>
<keyword evidence="3" id="KW-1185">Reference proteome</keyword>
<dbReference type="EMBL" id="JBHPEI010000105">
    <property type="protein sequence ID" value="MFC1800280.1"/>
    <property type="molecule type" value="Genomic_DNA"/>
</dbReference>
<proteinExistence type="predicted"/>
<feature type="signal peptide" evidence="1">
    <location>
        <begin position="1"/>
        <end position="17"/>
    </location>
</feature>
<name>A0ABV6YQC8_UNCEI</name>
<accession>A0ABV6YQC8</accession>
<gene>
    <name evidence="2" type="ORF">ACFL2Z_05190</name>
</gene>
<reference evidence="2 3" key="1">
    <citation type="submission" date="2024-09" db="EMBL/GenBank/DDBJ databases">
        <authorList>
            <person name="D'Angelo T."/>
        </authorList>
    </citation>
    <scope>NUCLEOTIDE SEQUENCE [LARGE SCALE GENOMIC DNA]</scope>
    <source>
        <strain evidence="2">SAG AM-311-F02</strain>
    </source>
</reference>
<evidence type="ECO:0000313" key="2">
    <source>
        <dbReference type="EMBL" id="MFC1800280.1"/>
    </source>
</evidence>